<protein>
    <submittedName>
        <fullName evidence="3">Uncharacterized protein</fullName>
    </submittedName>
</protein>
<feature type="compositionally biased region" description="Pro residues" evidence="2">
    <location>
        <begin position="18"/>
        <end position="28"/>
    </location>
</feature>
<feature type="compositionally biased region" description="Basic residues" evidence="2">
    <location>
        <begin position="99"/>
        <end position="115"/>
    </location>
</feature>
<evidence type="ECO:0000256" key="1">
    <source>
        <dbReference type="SAM" id="Coils"/>
    </source>
</evidence>
<evidence type="ECO:0000313" key="4">
    <source>
        <dbReference type="Proteomes" id="UP001188597"/>
    </source>
</evidence>
<feature type="coiled-coil region" evidence="1">
    <location>
        <begin position="399"/>
        <end position="450"/>
    </location>
</feature>
<dbReference type="AlphaFoldDB" id="A0AA88VRD7"/>
<name>A0AA88VRD7_9ASTE</name>
<dbReference type="Proteomes" id="UP001188597">
    <property type="component" value="Unassembled WGS sequence"/>
</dbReference>
<gene>
    <name evidence="3" type="ORF">RJ639_009355</name>
</gene>
<keyword evidence="4" id="KW-1185">Reference proteome</keyword>
<proteinExistence type="predicted"/>
<feature type="compositionally biased region" description="Polar residues" evidence="2">
    <location>
        <begin position="32"/>
        <end position="51"/>
    </location>
</feature>
<keyword evidence="1" id="KW-0175">Coiled coil</keyword>
<sequence length="471" mass="52264">MAGLGPQSGAELAEVPPGFKPIPKPSDFPVPSNASGKQSSPEKGSQEQPAVSHQGENGNGGTTRNENGLKNLRGTRKRVRPQFLDPSPKPVRSCTQPTSKRRRGRAPAAGLKKRSPPQVFGTWLSLCWNFLAVMPSSVVDLIFGSVFVQKETGSSLQTFGYRSQRIIEVGDESEVTLAPSRSLWKQANAGIPPGVLTVENQYSPFTSNQSIEQNSHTSISPSTCQHTNQNPNMKLQPQDFAVEGRRNASWCEKKPTTLSPLQVPEIANGALNGQANEASHGMGETAYRADPLMAQEDCYTVNPSLLPIFQAIISKHGDITKNCPLHSPFMQTSVLEGICKVVQELQRKELMELDNGQLYSYYEAVKDALTMNVNVSWLLLRLDQIHDAVKSFVEIKKLVDEKTLRMKCIEQMKKDLECQKAELERLMSAIEGKECRLAMETEENEELIRKIRIKTNDFMRFESKPLVDGLL</sequence>
<dbReference type="PANTHER" id="PTHR35358:SF7">
    <property type="entry name" value="EXPRESSED PROTEIN"/>
    <property type="match status" value="1"/>
</dbReference>
<evidence type="ECO:0000313" key="3">
    <source>
        <dbReference type="EMBL" id="KAK3012564.1"/>
    </source>
</evidence>
<evidence type="ECO:0000256" key="2">
    <source>
        <dbReference type="SAM" id="MobiDB-lite"/>
    </source>
</evidence>
<dbReference type="Pfam" id="PF05278">
    <property type="entry name" value="PEARLI-4"/>
    <property type="match status" value="1"/>
</dbReference>
<dbReference type="InterPro" id="IPR007942">
    <property type="entry name" value="PLipase-like"/>
</dbReference>
<organism evidence="3 4">
    <name type="scientific">Escallonia herrerae</name>
    <dbReference type="NCBI Taxonomy" id="1293975"/>
    <lineage>
        <taxon>Eukaryota</taxon>
        <taxon>Viridiplantae</taxon>
        <taxon>Streptophyta</taxon>
        <taxon>Embryophyta</taxon>
        <taxon>Tracheophyta</taxon>
        <taxon>Spermatophyta</taxon>
        <taxon>Magnoliopsida</taxon>
        <taxon>eudicotyledons</taxon>
        <taxon>Gunneridae</taxon>
        <taxon>Pentapetalae</taxon>
        <taxon>asterids</taxon>
        <taxon>campanulids</taxon>
        <taxon>Escalloniales</taxon>
        <taxon>Escalloniaceae</taxon>
        <taxon>Escallonia</taxon>
    </lineage>
</organism>
<dbReference type="PANTHER" id="PTHR35358">
    <property type="entry name" value="OS06G0711100 PROTEIN"/>
    <property type="match status" value="1"/>
</dbReference>
<accession>A0AA88VRD7</accession>
<feature type="region of interest" description="Disordered" evidence="2">
    <location>
        <begin position="1"/>
        <end position="116"/>
    </location>
</feature>
<comment type="caution">
    <text evidence="3">The sequence shown here is derived from an EMBL/GenBank/DDBJ whole genome shotgun (WGS) entry which is preliminary data.</text>
</comment>
<feature type="region of interest" description="Disordered" evidence="2">
    <location>
        <begin position="211"/>
        <end position="232"/>
    </location>
</feature>
<reference evidence="3" key="1">
    <citation type="submission" date="2022-12" db="EMBL/GenBank/DDBJ databases">
        <title>Draft genome assemblies for two species of Escallonia (Escalloniales).</title>
        <authorList>
            <person name="Chanderbali A."/>
            <person name="Dervinis C."/>
            <person name="Anghel I."/>
            <person name="Soltis D."/>
            <person name="Soltis P."/>
            <person name="Zapata F."/>
        </authorList>
    </citation>
    <scope>NUCLEOTIDE SEQUENCE</scope>
    <source>
        <strain evidence="3">UCBG64.0493</strain>
        <tissue evidence="3">Leaf</tissue>
    </source>
</reference>
<dbReference type="EMBL" id="JAVXUP010001369">
    <property type="protein sequence ID" value="KAK3012564.1"/>
    <property type="molecule type" value="Genomic_DNA"/>
</dbReference>